<gene>
    <name evidence="2" type="ORF">HYX28_06900</name>
</gene>
<name>A0A932EQ72_9BACT</name>
<dbReference type="Pfam" id="PF05593">
    <property type="entry name" value="RHS_repeat"/>
    <property type="match status" value="1"/>
</dbReference>
<comment type="caution">
    <text evidence="2">The sequence shown here is derived from an EMBL/GenBank/DDBJ whole genome shotgun (WGS) entry which is preliminary data.</text>
</comment>
<reference evidence="2" key="1">
    <citation type="submission" date="2020-07" db="EMBL/GenBank/DDBJ databases">
        <title>Huge and variable diversity of episymbiotic CPR bacteria and DPANN archaea in groundwater ecosystems.</title>
        <authorList>
            <person name="He C.Y."/>
            <person name="Keren R."/>
            <person name="Whittaker M."/>
            <person name="Farag I.F."/>
            <person name="Doudna J."/>
            <person name="Cate J.H.D."/>
            <person name="Banfield J.F."/>
        </authorList>
    </citation>
    <scope>NUCLEOTIDE SEQUENCE</scope>
    <source>
        <strain evidence="2">NC_groundwater_580_Pr5_B-0.1um_64_19</strain>
    </source>
</reference>
<dbReference type="InterPro" id="IPR031325">
    <property type="entry name" value="RHS_repeat"/>
</dbReference>
<dbReference type="Proteomes" id="UP000779809">
    <property type="component" value="Unassembled WGS sequence"/>
</dbReference>
<dbReference type="InterPro" id="IPR006530">
    <property type="entry name" value="YD"/>
</dbReference>
<evidence type="ECO:0000259" key="1">
    <source>
        <dbReference type="Pfam" id="PF20148"/>
    </source>
</evidence>
<accession>A0A932EQ72</accession>
<dbReference type="InterPro" id="IPR045351">
    <property type="entry name" value="DUF6531"/>
</dbReference>
<protein>
    <submittedName>
        <fullName evidence="2">RHS repeat protein</fullName>
    </submittedName>
</protein>
<dbReference type="AlphaFoldDB" id="A0A932EQ72"/>
<dbReference type="NCBIfam" id="TIGR01643">
    <property type="entry name" value="YD_repeat_2x"/>
    <property type="match status" value="2"/>
</dbReference>
<evidence type="ECO:0000313" key="2">
    <source>
        <dbReference type="EMBL" id="MBI2678493.1"/>
    </source>
</evidence>
<feature type="domain" description="DUF6531" evidence="1">
    <location>
        <begin position="2"/>
        <end position="68"/>
    </location>
</feature>
<sequence>MYVDNADLSVPGLGGGVALSRTWNSIYPSTQLGPTETGIFGLHWRSNYEERVSQGSDSFIKYQRGDGSFWSFGYDTASSAYLTAAPSNDASKLSFNGTNLWTLTFQDGSKRTFDYSSGSLKTIVDRNGVTTTLNYDTNGTRLISVVDQPGRHLYFNYGSTEATYYIVQSVTTDFGISLTYTYDASNRLTQVTKPDGTHITYEYNAQNLITAVKDNQGVVLESHTYDSLGRGLTSARANGVQAVTVTYPQ</sequence>
<dbReference type="EMBL" id="JACPNR010000009">
    <property type="protein sequence ID" value="MBI2678493.1"/>
    <property type="molecule type" value="Genomic_DNA"/>
</dbReference>
<organism evidence="2 3">
    <name type="scientific">Candidatus Korobacter versatilis</name>
    <dbReference type="NCBI Taxonomy" id="658062"/>
    <lineage>
        <taxon>Bacteria</taxon>
        <taxon>Pseudomonadati</taxon>
        <taxon>Acidobacteriota</taxon>
        <taxon>Terriglobia</taxon>
        <taxon>Terriglobales</taxon>
        <taxon>Candidatus Korobacteraceae</taxon>
        <taxon>Candidatus Korobacter</taxon>
    </lineage>
</organism>
<proteinExistence type="predicted"/>
<dbReference type="Gene3D" id="2.180.10.10">
    <property type="entry name" value="RHS repeat-associated core"/>
    <property type="match status" value="1"/>
</dbReference>
<evidence type="ECO:0000313" key="3">
    <source>
        <dbReference type="Proteomes" id="UP000779809"/>
    </source>
</evidence>
<dbReference type="Pfam" id="PF20148">
    <property type="entry name" value="DUF6531"/>
    <property type="match status" value="1"/>
</dbReference>